<reference evidence="1" key="1">
    <citation type="submission" date="2021-02" db="EMBL/GenBank/DDBJ databases">
        <title>First Annotated Genome of the Yellow-green Alga Tribonema minus.</title>
        <authorList>
            <person name="Mahan K.M."/>
        </authorList>
    </citation>
    <scope>NUCLEOTIDE SEQUENCE</scope>
    <source>
        <strain evidence="1">UTEX B ZZ1240</strain>
    </source>
</reference>
<dbReference type="SUPFAM" id="SSF52047">
    <property type="entry name" value="RNI-like"/>
    <property type="match status" value="1"/>
</dbReference>
<accession>A0A835YKJ9</accession>
<dbReference type="Gene3D" id="3.80.10.10">
    <property type="entry name" value="Ribonuclease Inhibitor"/>
    <property type="match status" value="2"/>
</dbReference>
<dbReference type="PANTHER" id="PTHR13318:SF105">
    <property type="entry name" value="F-BOX_LRR-REPEAT PROTEIN 3"/>
    <property type="match status" value="1"/>
</dbReference>
<dbReference type="InterPro" id="IPR032675">
    <property type="entry name" value="LRR_dom_sf"/>
</dbReference>
<dbReference type="OrthoDB" id="549243at2759"/>
<sequence>MPDRAVMPLKALCLKSISRQPKDALTKRKVATAFFSSHAQKLLAAAAATKPQRDGGSGGAALSLTAIRQGVIRELIENGGRSVHNDFPLPAEFFDDAFERMSLAASRVTGAFLGETVARRCPSLQEIDLSGCFLITDAAVLTLLSGCAALRRLALRGCRKLSDAACEHAVSRGARLDALDLGGCYNVTAAGVTHVLHAHPNRANECCYNVIAAGVACVLRAHPNRANFRELNLSGLLIADPTIEQMFRSCPKLQIVGVGFTTLTEAMLYALARALARTLRALALHWCPATTATDAFLAWAATNAPRLAALDLTGCRGVTAAGASPLQIVTYLVWTATNAPRLAALDLALPGRHRCSPNPDFDLRRAMRSVQLLLESRSAGAAAAAAMRDDADGDDGSSAQPAAIERMALKYSGVTRPQAESLSAAYENVSLLDGGACAAAEAAATAVEAAVEAAAVAAHAWQCATARPLKFARHLQQQLPRQRQRRECATAVTAPAPATCSL</sequence>
<evidence type="ECO:0000313" key="2">
    <source>
        <dbReference type="Proteomes" id="UP000664859"/>
    </source>
</evidence>
<dbReference type="PANTHER" id="PTHR13318">
    <property type="entry name" value="PARTNER OF PAIRED, ISOFORM B-RELATED"/>
    <property type="match status" value="1"/>
</dbReference>
<dbReference type="GO" id="GO:0031146">
    <property type="term" value="P:SCF-dependent proteasomal ubiquitin-dependent protein catabolic process"/>
    <property type="evidence" value="ECO:0007669"/>
    <property type="project" value="TreeGrafter"/>
</dbReference>
<dbReference type="SMART" id="SM00367">
    <property type="entry name" value="LRR_CC"/>
    <property type="match status" value="5"/>
</dbReference>
<evidence type="ECO:0000313" key="1">
    <source>
        <dbReference type="EMBL" id="KAG5176835.1"/>
    </source>
</evidence>
<dbReference type="AlphaFoldDB" id="A0A835YKJ9"/>
<gene>
    <name evidence="1" type="ORF">JKP88DRAFT_334348</name>
</gene>
<dbReference type="GO" id="GO:0019005">
    <property type="term" value="C:SCF ubiquitin ligase complex"/>
    <property type="evidence" value="ECO:0007669"/>
    <property type="project" value="TreeGrafter"/>
</dbReference>
<comment type="caution">
    <text evidence="1">The sequence shown here is derived from an EMBL/GenBank/DDBJ whole genome shotgun (WGS) entry which is preliminary data.</text>
</comment>
<protein>
    <submittedName>
        <fullName evidence="1">Uncharacterized protein</fullName>
    </submittedName>
</protein>
<proteinExistence type="predicted"/>
<dbReference type="InterPro" id="IPR006553">
    <property type="entry name" value="Leu-rich_rpt_Cys-con_subtyp"/>
</dbReference>
<name>A0A835YKJ9_9STRA</name>
<organism evidence="1 2">
    <name type="scientific">Tribonema minus</name>
    <dbReference type="NCBI Taxonomy" id="303371"/>
    <lineage>
        <taxon>Eukaryota</taxon>
        <taxon>Sar</taxon>
        <taxon>Stramenopiles</taxon>
        <taxon>Ochrophyta</taxon>
        <taxon>PX clade</taxon>
        <taxon>Xanthophyceae</taxon>
        <taxon>Tribonematales</taxon>
        <taxon>Tribonemataceae</taxon>
        <taxon>Tribonema</taxon>
    </lineage>
</organism>
<dbReference type="EMBL" id="JAFCMP010000532">
    <property type="protein sequence ID" value="KAG5176835.1"/>
    <property type="molecule type" value="Genomic_DNA"/>
</dbReference>
<keyword evidence="2" id="KW-1185">Reference proteome</keyword>
<dbReference type="Proteomes" id="UP000664859">
    <property type="component" value="Unassembled WGS sequence"/>
</dbReference>